<dbReference type="GO" id="GO:0030121">
    <property type="term" value="C:AP-1 adaptor complex"/>
    <property type="evidence" value="ECO:0007669"/>
    <property type="project" value="InterPro"/>
</dbReference>
<dbReference type="FunFam" id="3.30.450.60:FF:000007">
    <property type="entry name" value="AP complex subunit sigma"/>
    <property type="match status" value="1"/>
</dbReference>
<feature type="region of interest" description="Disordered" evidence="11">
    <location>
        <begin position="460"/>
        <end position="484"/>
    </location>
</feature>
<evidence type="ECO:0000259" key="12">
    <source>
        <dbReference type="Pfam" id="PF01217"/>
    </source>
</evidence>
<evidence type="ECO:0000256" key="11">
    <source>
        <dbReference type="SAM" id="MobiDB-lite"/>
    </source>
</evidence>
<dbReference type="Gene3D" id="3.40.1000.50">
    <property type="entry name" value="Repressor of RNA polymerase III transcription Maf1"/>
    <property type="match status" value="1"/>
</dbReference>
<dbReference type="GO" id="GO:0016482">
    <property type="term" value="P:cytosolic transport"/>
    <property type="evidence" value="ECO:0007669"/>
    <property type="project" value="UniProtKB-ARBA"/>
</dbReference>
<evidence type="ECO:0000313" key="13">
    <source>
        <dbReference type="EMBL" id="KAF2659821.1"/>
    </source>
</evidence>
<comment type="similarity">
    <text evidence="3">Belongs to the adaptor complexes small subunit family.</text>
</comment>
<keyword evidence="4" id="KW-0813">Transport</keyword>
<reference evidence="13" key="1">
    <citation type="journal article" date="2020" name="Stud. Mycol.">
        <title>101 Dothideomycetes genomes: a test case for predicting lifestyles and emergence of pathogens.</title>
        <authorList>
            <person name="Haridas S."/>
            <person name="Albert R."/>
            <person name="Binder M."/>
            <person name="Bloem J."/>
            <person name="Labutti K."/>
            <person name="Salamov A."/>
            <person name="Andreopoulos B."/>
            <person name="Baker S."/>
            <person name="Barry K."/>
            <person name="Bills G."/>
            <person name="Bluhm B."/>
            <person name="Cannon C."/>
            <person name="Castanera R."/>
            <person name="Culley D."/>
            <person name="Daum C."/>
            <person name="Ezra D."/>
            <person name="Gonzalez J."/>
            <person name="Henrissat B."/>
            <person name="Kuo A."/>
            <person name="Liang C."/>
            <person name="Lipzen A."/>
            <person name="Lutzoni F."/>
            <person name="Magnuson J."/>
            <person name="Mondo S."/>
            <person name="Nolan M."/>
            <person name="Ohm R."/>
            <person name="Pangilinan J."/>
            <person name="Park H.-J."/>
            <person name="Ramirez L."/>
            <person name="Alfaro M."/>
            <person name="Sun H."/>
            <person name="Tritt A."/>
            <person name="Yoshinaga Y."/>
            <person name="Zwiers L.-H."/>
            <person name="Turgeon B."/>
            <person name="Goodwin S."/>
            <person name="Spatafora J."/>
            <person name="Crous P."/>
            <person name="Grigoriev I."/>
        </authorList>
    </citation>
    <scope>NUCLEOTIDE SEQUENCE</scope>
    <source>
        <strain evidence="13">CBS 122681</strain>
    </source>
</reference>
<proteinExistence type="inferred from homology"/>
<evidence type="ECO:0000256" key="4">
    <source>
        <dbReference type="ARBA" id="ARBA00022448"/>
    </source>
</evidence>
<dbReference type="AlphaFoldDB" id="A0A6A6TKK0"/>
<dbReference type="GO" id="GO:0035615">
    <property type="term" value="F:clathrin adaptor activity"/>
    <property type="evidence" value="ECO:0007669"/>
    <property type="project" value="InterPro"/>
</dbReference>
<evidence type="ECO:0000256" key="8">
    <source>
        <dbReference type="ARBA" id="ARBA00023329"/>
    </source>
</evidence>
<dbReference type="InterPro" id="IPR044733">
    <property type="entry name" value="AP1_sigma"/>
</dbReference>
<keyword evidence="7" id="KW-0472">Membrane</keyword>
<keyword evidence="14" id="KW-1185">Reference proteome</keyword>
<dbReference type="Pfam" id="PF09174">
    <property type="entry name" value="Maf1"/>
    <property type="match status" value="1"/>
</dbReference>
<evidence type="ECO:0000256" key="5">
    <source>
        <dbReference type="ARBA" id="ARBA00022927"/>
    </source>
</evidence>
<accession>A0A6A6TKK0</accession>
<keyword evidence="6" id="KW-0333">Golgi apparatus</keyword>
<keyword evidence="8" id="KW-0968">Cytoplasmic vesicle</keyword>
<dbReference type="OrthoDB" id="277029at2759"/>
<feature type="compositionally biased region" description="Basic and acidic residues" evidence="11">
    <location>
        <begin position="461"/>
        <end position="484"/>
    </location>
</feature>
<organism evidence="13 14">
    <name type="scientific">Lophiostoma macrostomum CBS 122681</name>
    <dbReference type="NCBI Taxonomy" id="1314788"/>
    <lineage>
        <taxon>Eukaryota</taxon>
        <taxon>Fungi</taxon>
        <taxon>Dikarya</taxon>
        <taxon>Ascomycota</taxon>
        <taxon>Pezizomycotina</taxon>
        <taxon>Dothideomycetes</taxon>
        <taxon>Pleosporomycetidae</taxon>
        <taxon>Pleosporales</taxon>
        <taxon>Lophiostomataceae</taxon>
        <taxon>Lophiostoma</taxon>
    </lineage>
</organism>
<dbReference type="GO" id="GO:0015031">
    <property type="term" value="P:protein transport"/>
    <property type="evidence" value="ECO:0007669"/>
    <property type="project" value="UniProtKB-KW"/>
</dbReference>
<dbReference type="SUPFAM" id="SSF64356">
    <property type="entry name" value="SNARE-like"/>
    <property type="match status" value="1"/>
</dbReference>
<evidence type="ECO:0000256" key="3">
    <source>
        <dbReference type="ARBA" id="ARBA00006972"/>
    </source>
</evidence>
<dbReference type="GO" id="GO:0016480">
    <property type="term" value="P:negative regulation of transcription by RNA polymerase III"/>
    <property type="evidence" value="ECO:0007669"/>
    <property type="project" value="InterPro"/>
</dbReference>
<evidence type="ECO:0000256" key="1">
    <source>
        <dbReference type="ARBA" id="ARBA00004555"/>
    </source>
</evidence>
<dbReference type="Proteomes" id="UP000799324">
    <property type="component" value="Unassembled WGS sequence"/>
</dbReference>
<dbReference type="Gene3D" id="3.30.450.60">
    <property type="match status" value="1"/>
</dbReference>
<evidence type="ECO:0000256" key="7">
    <source>
        <dbReference type="ARBA" id="ARBA00023136"/>
    </source>
</evidence>
<dbReference type="InterPro" id="IPR022775">
    <property type="entry name" value="AP_mu_sigma_su"/>
</dbReference>
<dbReference type="InterPro" id="IPR015257">
    <property type="entry name" value="Maf1"/>
</dbReference>
<dbReference type="InterPro" id="IPR038564">
    <property type="entry name" value="Maf1_sf"/>
</dbReference>
<dbReference type="InterPro" id="IPR016635">
    <property type="entry name" value="AP_complex_ssu"/>
</dbReference>
<dbReference type="Pfam" id="PF01217">
    <property type="entry name" value="Clat_adaptor_s"/>
    <property type="match status" value="1"/>
</dbReference>
<keyword evidence="5" id="KW-0653">Protein transport</keyword>
<evidence type="ECO:0000256" key="2">
    <source>
        <dbReference type="ARBA" id="ARBA00004640"/>
    </source>
</evidence>
<dbReference type="CDD" id="cd14831">
    <property type="entry name" value="AP1_sigma"/>
    <property type="match status" value="1"/>
</dbReference>
<protein>
    <recommendedName>
        <fullName evidence="9">AP-1 complex subunit sigma-1</fullName>
    </recommendedName>
    <alternativeName>
        <fullName evidence="10">Sigma1-adaptin</fullName>
    </alternativeName>
</protein>
<evidence type="ECO:0000313" key="14">
    <source>
        <dbReference type="Proteomes" id="UP000799324"/>
    </source>
</evidence>
<evidence type="ECO:0000256" key="6">
    <source>
        <dbReference type="ARBA" id="ARBA00023034"/>
    </source>
</evidence>
<comment type="subcellular location">
    <subcellularLocation>
        <location evidence="2">Cytoplasmic vesicle</location>
        <location evidence="2">Clathrin-coated vesicle membrane</location>
    </subcellularLocation>
    <subcellularLocation>
        <location evidence="1">Golgi apparatus</location>
    </subcellularLocation>
</comment>
<feature type="domain" description="AP complex mu/sigma subunit" evidence="12">
    <location>
        <begin position="3"/>
        <end position="142"/>
    </location>
</feature>
<evidence type="ECO:0000256" key="10">
    <source>
        <dbReference type="ARBA" id="ARBA00081706"/>
    </source>
</evidence>
<dbReference type="InterPro" id="IPR011012">
    <property type="entry name" value="Longin-like_dom_sf"/>
</dbReference>
<dbReference type="PANTHER" id="PTHR11753">
    <property type="entry name" value="ADAPTOR COMPLEXES SMALL SUBUNIT FAMILY"/>
    <property type="match status" value="1"/>
</dbReference>
<dbReference type="GO" id="GO:0005829">
    <property type="term" value="C:cytosol"/>
    <property type="evidence" value="ECO:0007669"/>
    <property type="project" value="GOC"/>
</dbReference>
<dbReference type="EMBL" id="MU004304">
    <property type="protein sequence ID" value="KAF2659821.1"/>
    <property type="molecule type" value="Genomic_DNA"/>
</dbReference>
<gene>
    <name evidence="13" type="ORF">K491DRAFT_712356</name>
</gene>
<name>A0A6A6TKK0_9PLEO</name>
<sequence length="484" mass="56079">MAIKYLILLSRQGKVRLAKWFTTLAPKEKAKIVKDVSQLVLARRTRMCNFLEYKDTKVVYRRYASLFFIAGCDATDNELITLEIVHRYVEQMDKYYGNVCELDIIFNFQKAYFILDELLLAGEMQESSKKNVLRCIGQQDSLEDMEYLDLCGINEVNAALNFETQDTAVFGGCDLYTTKAAGSDKKLYKRIEKTLEDRHKDLLATIADMPPAHAEKFKDEFNINRETPFGSFKESANRHTFAYLIATLNATHYDYDFANTLSVEEFQRESKQTFMAAIDQRMRDLRPQIYSQGLPSGAITPLGTPIWTSQSWQMLDSEMDVSNCECYIWMPSDDPYADDGAIWTHHYFLYNKEKKRVCYFYLRGVSALSHSPSHATSFMSRLKHRREESNPNAASRKRAEYWFGAGSSHRYGRSDELDDLVIDHPEDIVDAEEVMDLRDREASLGLDYYTSDDDSDVNSFYEREKSEKSKVRTMSEHYTEAMEV</sequence>
<evidence type="ECO:0000256" key="9">
    <source>
        <dbReference type="ARBA" id="ARBA00074180"/>
    </source>
</evidence>